<dbReference type="InterPro" id="IPR006175">
    <property type="entry name" value="YjgF/YER057c/UK114"/>
</dbReference>
<dbReference type="SUPFAM" id="SSF51905">
    <property type="entry name" value="FAD/NAD(P)-binding domain"/>
    <property type="match status" value="1"/>
</dbReference>
<dbReference type="InterPro" id="IPR001613">
    <property type="entry name" value="Flavin_amine_oxidase"/>
</dbReference>
<keyword evidence="5" id="KW-0285">Flavoprotein</keyword>
<evidence type="ECO:0000313" key="7">
    <source>
        <dbReference type="EMBL" id="KAL1869657.1"/>
    </source>
</evidence>
<comment type="catalytic activity">
    <reaction evidence="4">
        <text>a secondary aliphatic amine + O2 + H2O = a primary amine + an aldehyde + H2O2</text>
        <dbReference type="Rhea" id="RHEA:26414"/>
        <dbReference type="ChEBI" id="CHEBI:15377"/>
        <dbReference type="ChEBI" id="CHEBI:15379"/>
        <dbReference type="ChEBI" id="CHEBI:16240"/>
        <dbReference type="ChEBI" id="CHEBI:17478"/>
        <dbReference type="ChEBI" id="CHEBI:58855"/>
        <dbReference type="ChEBI" id="CHEBI:65296"/>
        <dbReference type="EC" id="1.4.3.4"/>
    </reaction>
</comment>
<evidence type="ECO:0000259" key="6">
    <source>
        <dbReference type="Pfam" id="PF01593"/>
    </source>
</evidence>
<evidence type="ECO:0000256" key="3">
    <source>
        <dbReference type="ARBA" id="ARBA00023002"/>
    </source>
</evidence>
<dbReference type="EC" id="1.4.3.-" evidence="5"/>
<accession>A0ABR3X179</accession>
<dbReference type="Pfam" id="PF01042">
    <property type="entry name" value="Ribonuc_L-PSP"/>
    <property type="match status" value="1"/>
</dbReference>
<comment type="similarity">
    <text evidence="2 5">Belongs to the flavin monoamine oxidase family.</text>
</comment>
<evidence type="ECO:0000256" key="2">
    <source>
        <dbReference type="ARBA" id="ARBA00005995"/>
    </source>
</evidence>
<dbReference type="SUPFAM" id="SSF55298">
    <property type="entry name" value="YjgF-like"/>
    <property type="match status" value="1"/>
</dbReference>
<comment type="cofactor">
    <cofactor evidence="1 5">
        <name>FAD</name>
        <dbReference type="ChEBI" id="CHEBI:57692"/>
    </cofactor>
</comment>
<dbReference type="SUPFAM" id="SSF54373">
    <property type="entry name" value="FAD-linked reductases, C-terminal domain"/>
    <property type="match status" value="1"/>
</dbReference>
<dbReference type="PRINTS" id="PR00757">
    <property type="entry name" value="AMINEOXDASEF"/>
</dbReference>
<dbReference type="Gene3D" id="3.90.660.10">
    <property type="match status" value="1"/>
</dbReference>
<dbReference type="InterPro" id="IPR036188">
    <property type="entry name" value="FAD/NAD-bd_sf"/>
</dbReference>
<dbReference type="InterPro" id="IPR035959">
    <property type="entry name" value="RutC-like_sf"/>
</dbReference>
<dbReference type="InterPro" id="IPR050703">
    <property type="entry name" value="Flavin_MAO"/>
</dbReference>
<organism evidence="7 8">
    <name type="scientific">Diaporthe australafricana</name>
    <dbReference type="NCBI Taxonomy" id="127596"/>
    <lineage>
        <taxon>Eukaryota</taxon>
        <taxon>Fungi</taxon>
        <taxon>Dikarya</taxon>
        <taxon>Ascomycota</taxon>
        <taxon>Pezizomycotina</taxon>
        <taxon>Sordariomycetes</taxon>
        <taxon>Sordariomycetidae</taxon>
        <taxon>Diaporthales</taxon>
        <taxon>Diaporthaceae</taxon>
        <taxon>Diaporthe</taxon>
    </lineage>
</organism>
<dbReference type="Gene3D" id="3.30.1330.40">
    <property type="entry name" value="RutC-like"/>
    <property type="match status" value="1"/>
</dbReference>
<feature type="domain" description="Amine oxidase" evidence="6">
    <location>
        <begin position="158"/>
        <end position="599"/>
    </location>
</feature>
<evidence type="ECO:0000256" key="1">
    <source>
        <dbReference type="ARBA" id="ARBA00001974"/>
    </source>
</evidence>
<dbReference type="PANTHER" id="PTHR43563">
    <property type="entry name" value="AMINE OXIDASE"/>
    <property type="match status" value="1"/>
</dbReference>
<keyword evidence="5" id="KW-0274">FAD</keyword>
<gene>
    <name evidence="7" type="ORF">Daus18300_005512</name>
</gene>
<dbReference type="Proteomes" id="UP001583177">
    <property type="component" value="Unassembled WGS sequence"/>
</dbReference>
<dbReference type="PANTHER" id="PTHR43563:SF14">
    <property type="entry name" value="AMINE OXIDASE"/>
    <property type="match status" value="1"/>
</dbReference>
<reference evidence="7 8" key="1">
    <citation type="journal article" date="2024" name="IMA Fungus">
        <title>IMA Genome - F19 : A genome assembly and annotation guide to empower mycologists, including annotated draft genome sequences of Ceratocystis pirilliformis, Diaporthe australafricana, Fusarium ophioides, Paecilomyces lecythidis, and Sporothrix stenoceras.</title>
        <authorList>
            <person name="Aylward J."/>
            <person name="Wilson A.M."/>
            <person name="Visagie C.M."/>
            <person name="Spraker J."/>
            <person name="Barnes I."/>
            <person name="Buitendag C."/>
            <person name="Ceriani C."/>
            <person name="Del Mar Angel L."/>
            <person name="du Plessis D."/>
            <person name="Fuchs T."/>
            <person name="Gasser K."/>
            <person name="Kramer D."/>
            <person name="Li W."/>
            <person name="Munsamy K."/>
            <person name="Piso A."/>
            <person name="Price J.L."/>
            <person name="Sonnekus B."/>
            <person name="Thomas C."/>
            <person name="van der Nest A."/>
            <person name="van Dijk A."/>
            <person name="van Heerden A."/>
            <person name="van Vuuren N."/>
            <person name="Yilmaz N."/>
            <person name="Duong T.A."/>
            <person name="van der Merwe N.A."/>
            <person name="Wingfield M.J."/>
            <person name="Wingfield B.D."/>
        </authorList>
    </citation>
    <scope>NUCLEOTIDE SEQUENCE [LARGE SCALE GENOMIC DNA]</scope>
    <source>
        <strain evidence="7 8">CMW 18300</strain>
    </source>
</reference>
<sequence>MAPLVETLDLSNTTKAYYAPATVTRGDSRVIHVSGQAGTTLDGQVPDDYESQVHLALLNVRKILISARARVQDIAKLTVYIVNYDPSQRKHTRILQRFLRNHRPAITLVPVAQLAHPSWLFEIDAVIACPEQRQNMSSPLPVEAASDITDVVIIGAGLAGLTAAHEILRAGLSCVILEARDRVGGKLWSQPLTKDGGIAELGAAWINDINQTRMIALARQFNLELIEQNTNGNCVFQGFDGSVSQFPYGELPKFDAKTVQDIARIRDLCEADCQALDVFKPQDPALDSLTFWAYLKSRGATEASIATATVWTRAMLGLEPTDISALFFLNYCKSGGGLLQMRSDRKGGGQHLRIRQGTQSIPQALAAALPAGTLRLSTPVKDVTQNGYGTVRIVDANGAAYQSRKVITTVPSPVLKTINFSPPLHPVKQAWSESAGYGYYCKAIVVFKEPFWIEKGLCGLSQSFVGPASVVRDTSSPADNKHALTCFMTGRLGQEWAELPESGRRESLLAQLAKLYSDEDTIKQNFVKIVTFDWAEDEWTGGGCPCASLAPGVLQTLGSASLREPLGSLHFAGTETAGDWKGYMEGAVRSGERAAKEVIGDLVNGLLPRL</sequence>
<name>A0ABR3X179_9PEZI</name>
<dbReference type="Gene3D" id="3.50.50.60">
    <property type="entry name" value="FAD/NAD(P)-binding domain"/>
    <property type="match status" value="1"/>
</dbReference>
<dbReference type="Pfam" id="PF01593">
    <property type="entry name" value="Amino_oxidase"/>
    <property type="match status" value="1"/>
</dbReference>
<protein>
    <recommendedName>
        <fullName evidence="5">Amine oxidase</fullName>
        <ecNumber evidence="5">1.4.3.-</ecNumber>
    </recommendedName>
</protein>
<dbReference type="InterPro" id="IPR002937">
    <property type="entry name" value="Amino_oxidase"/>
</dbReference>
<evidence type="ECO:0000256" key="4">
    <source>
        <dbReference type="ARBA" id="ARBA00048448"/>
    </source>
</evidence>
<keyword evidence="3 5" id="KW-0560">Oxidoreductase</keyword>
<evidence type="ECO:0000313" key="8">
    <source>
        <dbReference type="Proteomes" id="UP001583177"/>
    </source>
</evidence>
<comment type="caution">
    <text evidence="7">The sequence shown here is derived from an EMBL/GenBank/DDBJ whole genome shotgun (WGS) entry which is preliminary data.</text>
</comment>
<dbReference type="Gene3D" id="1.10.405.10">
    <property type="entry name" value="Guanine Nucleotide Dissociation Inhibitor, domain 1"/>
    <property type="match status" value="1"/>
</dbReference>
<proteinExistence type="inferred from homology"/>
<keyword evidence="8" id="KW-1185">Reference proteome</keyword>
<evidence type="ECO:0000256" key="5">
    <source>
        <dbReference type="RuleBase" id="RU362067"/>
    </source>
</evidence>
<dbReference type="EMBL" id="JAWRVE010000040">
    <property type="protein sequence ID" value="KAL1869657.1"/>
    <property type="molecule type" value="Genomic_DNA"/>
</dbReference>